<dbReference type="GO" id="GO:0019509">
    <property type="term" value="P:L-methionine salvage from methylthioadenosine"/>
    <property type="evidence" value="ECO:0007669"/>
    <property type="project" value="TreeGrafter"/>
</dbReference>
<keyword evidence="1" id="KW-0328">Glycosyltransferase</keyword>
<dbReference type="OrthoDB" id="431409at2759"/>
<evidence type="ECO:0000256" key="2">
    <source>
        <dbReference type="ARBA" id="ARBA00022679"/>
    </source>
</evidence>
<evidence type="ECO:0000256" key="3">
    <source>
        <dbReference type="ARBA" id="ARBA00022726"/>
    </source>
</evidence>
<dbReference type="GO" id="GO:0005829">
    <property type="term" value="C:cytosol"/>
    <property type="evidence" value="ECO:0007669"/>
    <property type="project" value="TreeGrafter"/>
</dbReference>
<dbReference type="SUPFAM" id="SSF53167">
    <property type="entry name" value="Purine and uridine phosphorylases"/>
    <property type="match status" value="1"/>
</dbReference>
<evidence type="ECO:0000313" key="6">
    <source>
        <dbReference type="Proteomes" id="UP000270094"/>
    </source>
</evidence>
<reference evidence="5 6" key="1">
    <citation type="submission" date="2018-11" db="EMBL/GenBank/DDBJ databases">
        <authorList>
            <consortium name="Pathogen Informatics"/>
        </authorList>
    </citation>
    <scope>NUCLEOTIDE SEQUENCE [LARGE SCALE GENOMIC DNA]</scope>
</reference>
<sequence>MHPTYNEKLRKILMSAATDLKLKYHDGGFGICINGPRYSTKAESRIFKSWGASLINMTMIPEQLVHVKNLHPKLRSIHNKQRISYEISHTSPDRRRLLCSQQLSLSCTKQGSAQLDQSAVSQKNWVSPMQLPPLSPIMTAGRMMSSRARHELFQVSMELVMKTFAENCYKAKSLFIEAVQRIAKEDWTTEIATLKKAARDAVMVGPEIVIPHLVV</sequence>
<feature type="domain" description="Nucleoside phosphorylase" evidence="4">
    <location>
        <begin position="3"/>
        <end position="62"/>
    </location>
</feature>
<dbReference type="PANTHER" id="PTHR42679">
    <property type="entry name" value="S-METHYL-5'-THIOADENOSINE PHOSPHORYLASE"/>
    <property type="match status" value="1"/>
</dbReference>
<accession>A0A3P7JB81</accession>
<keyword evidence="2" id="KW-0808">Transferase</keyword>
<organism evidence="5 6">
    <name type="scientific">Strongylus vulgaris</name>
    <name type="common">Blood worm</name>
    <dbReference type="NCBI Taxonomy" id="40348"/>
    <lineage>
        <taxon>Eukaryota</taxon>
        <taxon>Metazoa</taxon>
        <taxon>Ecdysozoa</taxon>
        <taxon>Nematoda</taxon>
        <taxon>Chromadorea</taxon>
        <taxon>Rhabditida</taxon>
        <taxon>Rhabditina</taxon>
        <taxon>Rhabditomorpha</taxon>
        <taxon>Strongyloidea</taxon>
        <taxon>Strongylidae</taxon>
        <taxon>Strongylus</taxon>
    </lineage>
</organism>
<keyword evidence="6" id="KW-1185">Reference proteome</keyword>
<dbReference type="InterPro" id="IPR010044">
    <property type="entry name" value="MTAP"/>
</dbReference>
<dbReference type="AlphaFoldDB" id="A0A3P7JB81"/>
<dbReference type="InterPro" id="IPR035994">
    <property type="entry name" value="Nucleoside_phosphorylase_sf"/>
</dbReference>
<evidence type="ECO:0000259" key="4">
    <source>
        <dbReference type="Pfam" id="PF01048"/>
    </source>
</evidence>
<dbReference type="Proteomes" id="UP000270094">
    <property type="component" value="Unassembled WGS sequence"/>
</dbReference>
<evidence type="ECO:0000256" key="1">
    <source>
        <dbReference type="ARBA" id="ARBA00022676"/>
    </source>
</evidence>
<proteinExistence type="predicted"/>
<name>A0A3P7JB81_STRVU</name>
<dbReference type="EMBL" id="UYYB01098766">
    <property type="protein sequence ID" value="VDM77249.1"/>
    <property type="molecule type" value="Genomic_DNA"/>
</dbReference>
<dbReference type="Gene3D" id="3.40.50.1580">
    <property type="entry name" value="Nucleoside phosphorylase domain"/>
    <property type="match status" value="1"/>
</dbReference>
<protein>
    <recommendedName>
        <fullName evidence="4">Nucleoside phosphorylase domain-containing protein</fullName>
    </recommendedName>
</protein>
<evidence type="ECO:0000313" key="5">
    <source>
        <dbReference type="EMBL" id="VDM77249.1"/>
    </source>
</evidence>
<dbReference type="InterPro" id="IPR000845">
    <property type="entry name" value="Nucleoside_phosphorylase_d"/>
</dbReference>
<keyword evidence="3" id="KW-0660">Purine salvage</keyword>
<dbReference type="GO" id="GO:0006166">
    <property type="term" value="P:purine ribonucleoside salvage"/>
    <property type="evidence" value="ECO:0007669"/>
    <property type="project" value="UniProtKB-KW"/>
</dbReference>
<gene>
    <name evidence="5" type="ORF">SVUK_LOCUS12247</name>
</gene>
<dbReference type="Pfam" id="PF01048">
    <property type="entry name" value="PNP_UDP_1"/>
    <property type="match status" value="1"/>
</dbReference>
<dbReference type="PANTHER" id="PTHR42679:SF2">
    <property type="entry name" value="S-METHYL-5'-THIOADENOSINE PHOSPHORYLASE"/>
    <property type="match status" value="1"/>
</dbReference>
<dbReference type="GO" id="GO:0017061">
    <property type="term" value="F:S-methyl-5-thioadenosine phosphorylase activity"/>
    <property type="evidence" value="ECO:0007669"/>
    <property type="project" value="InterPro"/>
</dbReference>